<dbReference type="PANTHER" id="PTHR48032:SF6">
    <property type="entry name" value="RNA-BINDING (RRM_RBD_RNP MOTIFS) FAMILY PROTEIN"/>
    <property type="match status" value="1"/>
</dbReference>
<dbReference type="SUPFAM" id="SSF54928">
    <property type="entry name" value="RNA-binding domain, RBD"/>
    <property type="match status" value="2"/>
</dbReference>
<dbReference type="InterPro" id="IPR012677">
    <property type="entry name" value="Nucleotide-bd_a/b_plait_sf"/>
</dbReference>
<dbReference type="AlphaFoldDB" id="A0AAV9IC57"/>
<dbReference type="PROSITE" id="PS50102">
    <property type="entry name" value="RRM"/>
    <property type="match status" value="2"/>
</dbReference>
<comment type="caution">
    <text evidence="5">The sequence shown here is derived from an EMBL/GenBank/DDBJ whole genome shotgun (WGS) entry which is preliminary data.</text>
</comment>
<name>A0AAV9IC57_9RHOD</name>
<evidence type="ECO:0000259" key="4">
    <source>
        <dbReference type="PROSITE" id="PS50102"/>
    </source>
</evidence>
<dbReference type="GO" id="GO:0003729">
    <property type="term" value="F:mRNA binding"/>
    <property type="evidence" value="ECO:0007669"/>
    <property type="project" value="TreeGrafter"/>
</dbReference>
<evidence type="ECO:0000256" key="2">
    <source>
        <dbReference type="ARBA" id="ARBA00022884"/>
    </source>
</evidence>
<gene>
    <name evidence="5" type="ORF">GAYE_SCF07G2898</name>
</gene>
<evidence type="ECO:0000313" key="6">
    <source>
        <dbReference type="Proteomes" id="UP001300502"/>
    </source>
</evidence>
<organism evidence="5 6">
    <name type="scientific">Galdieria yellowstonensis</name>
    <dbReference type="NCBI Taxonomy" id="3028027"/>
    <lineage>
        <taxon>Eukaryota</taxon>
        <taxon>Rhodophyta</taxon>
        <taxon>Bangiophyceae</taxon>
        <taxon>Galdieriales</taxon>
        <taxon>Galdieriaceae</taxon>
        <taxon>Galdieria</taxon>
    </lineage>
</organism>
<evidence type="ECO:0000313" key="5">
    <source>
        <dbReference type="EMBL" id="KAK4524994.1"/>
    </source>
</evidence>
<feature type="domain" description="RRM" evidence="4">
    <location>
        <begin position="105"/>
        <end position="182"/>
    </location>
</feature>
<evidence type="ECO:0000256" key="3">
    <source>
        <dbReference type="PROSITE-ProRule" id="PRU00176"/>
    </source>
</evidence>
<dbReference type="GO" id="GO:0006417">
    <property type="term" value="P:regulation of translation"/>
    <property type="evidence" value="ECO:0007669"/>
    <property type="project" value="TreeGrafter"/>
</dbReference>
<dbReference type="EMBL" id="JANCYU010000027">
    <property type="protein sequence ID" value="KAK4524994.1"/>
    <property type="molecule type" value="Genomic_DNA"/>
</dbReference>
<proteinExistence type="predicted"/>
<dbReference type="Pfam" id="PF00076">
    <property type="entry name" value="RRM_1"/>
    <property type="match status" value="2"/>
</dbReference>
<feature type="domain" description="RRM" evidence="4">
    <location>
        <begin position="14"/>
        <end position="90"/>
    </location>
</feature>
<accession>A0AAV9IC57</accession>
<evidence type="ECO:0000256" key="1">
    <source>
        <dbReference type="ARBA" id="ARBA00022737"/>
    </source>
</evidence>
<dbReference type="InterPro" id="IPR035979">
    <property type="entry name" value="RBD_domain_sf"/>
</dbReference>
<dbReference type="Gene3D" id="3.30.70.330">
    <property type="match status" value="2"/>
</dbReference>
<keyword evidence="6" id="KW-1185">Reference proteome</keyword>
<keyword evidence="2 3" id="KW-0694">RNA-binding</keyword>
<dbReference type="SMART" id="SM00360">
    <property type="entry name" value="RRM"/>
    <property type="match status" value="2"/>
</dbReference>
<reference evidence="5 6" key="1">
    <citation type="submission" date="2022-07" db="EMBL/GenBank/DDBJ databases">
        <title>Genome-wide signatures of adaptation to extreme environments.</title>
        <authorList>
            <person name="Cho C.H."/>
            <person name="Yoon H.S."/>
        </authorList>
    </citation>
    <scope>NUCLEOTIDE SEQUENCE [LARGE SCALE GENOMIC DNA]</scope>
    <source>
        <strain evidence="5 6">108.79 E11</strain>
    </source>
</reference>
<protein>
    <recommendedName>
        <fullName evidence="4">RRM domain-containing protein</fullName>
    </recommendedName>
</protein>
<dbReference type="InterPro" id="IPR000504">
    <property type="entry name" value="RRM_dom"/>
</dbReference>
<dbReference type="CDD" id="cd12325">
    <property type="entry name" value="RRM1_hnRNPA_hnRNPD_like"/>
    <property type="match status" value="1"/>
</dbReference>
<keyword evidence="1" id="KW-0677">Repeat</keyword>
<dbReference type="Proteomes" id="UP001300502">
    <property type="component" value="Unassembled WGS sequence"/>
</dbReference>
<dbReference type="PANTHER" id="PTHR48032">
    <property type="entry name" value="RNA-BINDING PROTEIN MUSASHI HOMOLOG RBP6"/>
    <property type="match status" value="1"/>
</dbReference>
<sequence>MKPVNSGKEEKNRGKVFVGGLSWSTSEDSLREYFQGFGEVSDCVIMRDKHTGHPRGFGFVTFFEEEIADLVAGQSHVLDGRQVEAKKAVPKAEVDTKHEVTKVSKKLFVGGISSTCSDEDFLRYFQKFGTVLDAHIMYDHQTGKSRGFGFITFENVESVNKVFQIPRHVIKGKLVEVKIAEPKQQSSENRKVKESDAETAASLSVNRKPELLEPLTQPYRYSEAYGNAANPFMFDPSLASYYAQFYGGTPMIWQQYAAAASAAAAAGLGYFSPASSLGGELVAFSIGDTPAGYVNNENTVQSITKGTWQHSLMHESRYHPYEM</sequence>